<dbReference type="InterPro" id="IPR009057">
    <property type="entry name" value="Homeodomain-like_sf"/>
</dbReference>
<dbReference type="GO" id="GO:0003677">
    <property type="term" value="F:DNA binding"/>
    <property type="evidence" value="ECO:0007669"/>
    <property type="project" value="UniProtKB-UniRule"/>
</dbReference>
<dbReference type="RefSeq" id="WP_054875982.1">
    <property type="nucleotide sequence ID" value="NZ_LKET01000039.1"/>
</dbReference>
<keyword evidence="5" id="KW-1185">Reference proteome</keyword>
<feature type="domain" description="HTH tetR-type" evidence="3">
    <location>
        <begin position="2"/>
        <end position="62"/>
    </location>
</feature>
<accession>A0A0P8W6Y3</accession>
<dbReference type="SUPFAM" id="SSF46689">
    <property type="entry name" value="Homeodomain-like"/>
    <property type="match status" value="1"/>
</dbReference>
<sequence>MSDKKDIIYKCGKEIFEKKGFKDTNVAEIMKQAGMATGTFYNYYASKDKLFMEIYNDENVKLKSSIMASLDIEANPILVVREMMMKNLQGMMENPILREWYNRDVFQKLEQSFREENGAGQVDFLYNSFVEVIRKWQIHGKMRSDIDAEMIMAIFGALVNVETHKAEIGLKYFPEVIEYLAEFTMKGLMNN</sequence>
<evidence type="ECO:0000313" key="4">
    <source>
        <dbReference type="EMBL" id="KPU43547.1"/>
    </source>
</evidence>
<reference evidence="4 5" key="1">
    <citation type="submission" date="2015-09" db="EMBL/GenBank/DDBJ databases">
        <title>Genome sequence of Oxobacter pfennigii DSM 3222.</title>
        <authorList>
            <person name="Poehlein A."/>
            <person name="Bengelsdorf F.R."/>
            <person name="Schiel-Bengelsdorf B."/>
            <person name="Duerre P."/>
            <person name="Daniel R."/>
        </authorList>
    </citation>
    <scope>NUCLEOTIDE SEQUENCE [LARGE SCALE GENOMIC DNA]</scope>
    <source>
        <strain evidence="4 5">DSM 3222</strain>
    </source>
</reference>
<evidence type="ECO:0000313" key="5">
    <source>
        <dbReference type="Proteomes" id="UP000050326"/>
    </source>
</evidence>
<proteinExistence type="predicted"/>
<dbReference type="InterPro" id="IPR050624">
    <property type="entry name" value="HTH-type_Tx_Regulator"/>
</dbReference>
<feature type="DNA-binding region" description="H-T-H motif" evidence="2">
    <location>
        <begin position="25"/>
        <end position="44"/>
    </location>
</feature>
<dbReference type="STRING" id="36849.OXPF_29880"/>
<dbReference type="PATRIC" id="fig|36849.3.peg.3162"/>
<protein>
    <submittedName>
        <fullName evidence="4">DNA-binding transcriptional regulator EnvR</fullName>
    </submittedName>
</protein>
<evidence type="ECO:0000256" key="1">
    <source>
        <dbReference type="ARBA" id="ARBA00023125"/>
    </source>
</evidence>
<dbReference type="OrthoDB" id="9812993at2"/>
<dbReference type="PANTHER" id="PTHR43479">
    <property type="entry name" value="ACREF/ENVCD OPERON REPRESSOR-RELATED"/>
    <property type="match status" value="1"/>
</dbReference>
<dbReference type="Gene3D" id="1.10.357.10">
    <property type="entry name" value="Tetracycline Repressor, domain 2"/>
    <property type="match status" value="1"/>
</dbReference>
<evidence type="ECO:0000259" key="3">
    <source>
        <dbReference type="PROSITE" id="PS50977"/>
    </source>
</evidence>
<dbReference type="PANTHER" id="PTHR43479:SF11">
    <property type="entry name" value="ACREF_ENVCD OPERON REPRESSOR-RELATED"/>
    <property type="match status" value="1"/>
</dbReference>
<dbReference type="InterPro" id="IPR001647">
    <property type="entry name" value="HTH_TetR"/>
</dbReference>
<dbReference type="AlphaFoldDB" id="A0A0P8W6Y3"/>
<comment type="caution">
    <text evidence="4">The sequence shown here is derived from an EMBL/GenBank/DDBJ whole genome shotgun (WGS) entry which is preliminary data.</text>
</comment>
<name>A0A0P8W6Y3_9CLOT</name>
<keyword evidence="1 2" id="KW-0238">DNA-binding</keyword>
<dbReference type="Proteomes" id="UP000050326">
    <property type="component" value="Unassembled WGS sequence"/>
</dbReference>
<dbReference type="Pfam" id="PF00440">
    <property type="entry name" value="TetR_N"/>
    <property type="match status" value="1"/>
</dbReference>
<evidence type="ECO:0000256" key="2">
    <source>
        <dbReference type="PROSITE-ProRule" id="PRU00335"/>
    </source>
</evidence>
<gene>
    <name evidence="4" type="ORF">OXPF_29880</name>
</gene>
<organism evidence="4 5">
    <name type="scientific">Oxobacter pfennigii</name>
    <dbReference type="NCBI Taxonomy" id="36849"/>
    <lineage>
        <taxon>Bacteria</taxon>
        <taxon>Bacillati</taxon>
        <taxon>Bacillota</taxon>
        <taxon>Clostridia</taxon>
        <taxon>Eubacteriales</taxon>
        <taxon>Clostridiaceae</taxon>
        <taxon>Oxobacter</taxon>
    </lineage>
</organism>
<dbReference type="PROSITE" id="PS50977">
    <property type="entry name" value="HTH_TETR_2"/>
    <property type="match status" value="1"/>
</dbReference>
<dbReference type="EMBL" id="LKET01000039">
    <property type="protein sequence ID" value="KPU43547.1"/>
    <property type="molecule type" value="Genomic_DNA"/>
</dbReference>
<dbReference type="PRINTS" id="PR00455">
    <property type="entry name" value="HTHTETR"/>
</dbReference>